<dbReference type="AlphaFoldDB" id="A0A151ID32"/>
<keyword evidence="1" id="KW-0472">Membrane</keyword>
<protein>
    <submittedName>
        <fullName evidence="2">Uncharacterized protein</fullName>
    </submittedName>
</protein>
<proteinExistence type="predicted"/>
<keyword evidence="3" id="KW-1185">Reference proteome</keyword>
<evidence type="ECO:0000256" key="1">
    <source>
        <dbReference type="SAM" id="Phobius"/>
    </source>
</evidence>
<dbReference type="EMBL" id="KQ977991">
    <property type="protein sequence ID" value="KYM98280.1"/>
    <property type="molecule type" value="Genomic_DNA"/>
</dbReference>
<evidence type="ECO:0000313" key="3">
    <source>
        <dbReference type="Proteomes" id="UP000078542"/>
    </source>
</evidence>
<evidence type="ECO:0000313" key="2">
    <source>
        <dbReference type="EMBL" id="KYM98280.1"/>
    </source>
</evidence>
<name>A0A151ID32_9HYME</name>
<keyword evidence="1" id="KW-0812">Transmembrane</keyword>
<dbReference type="Proteomes" id="UP000078542">
    <property type="component" value="Unassembled WGS sequence"/>
</dbReference>
<organism evidence="2 3">
    <name type="scientific">Cyphomyrmex costatus</name>
    <dbReference type="NCBI Taxonomy" id="456900"/>
    <lineage>
        <taxon>Eukaryota</taxon>
        <taxon>Metazoa</taxon>
        <taxon>Ecdysozoa</taxon>
        <taxon>Arthropoda</taxon>
        <taxon>Hexapoda</taxon>
        <taxon>Insecta</taxon>
        <taxon>Pterygota</taxon>
        <taxon>Neoptera</taxon>
        <taxon>Endopterygota</taxon>
        <taxon>Hymenoptera</taxon>
        <taxon>Apocrita</taxon>
        <taxon>Aculeata</taxon>
        <taxon>Formicoidea</taxon>
        <taxon>Formicidae</taxon>
        <taxon>Myrmicinae</taxon>
        <taxon>Cyphomyrmex</taxon>
    </lineage>
</organism>
<accession>A0A151ID32</accession>
<sequence>MLHDPADETHRKPRQLRNTPLQKYIRLASLAITLCYAGAMYVAWRKNIVPLLNDEDKIREILEEEEVNLQDFITIPIFRDTIQRLTAIQRTKLNPETESENTQAEAK</sequence>
<gene>
    <name evidence="2" type="ORF">ALC62_10983</name>
</gene>
<reference evidence="2 3" key="1">
    <citation type="submission" date="2016-03" db="EMBL/GenBank/DDBJ databases">
        <title>Cyphomyrmex costatus WGS genome.</title>
        <authorList>
            <person name="Nygaard S."/>
            <person name="Hu H."/>
            <person name="Boomsma J."/>
            <person name="Zhang G."/>
        </authorList>
    </citation>
    <scope>NUCLEOTIDE SEQUENCE [LARGE SCALE GENOMIC DNA]</scope>
    <source>
        <strain evidence="2">MS0001</strain>
        <tissue evidence="2">Whole body</tissue>
    </source>
</reference>
<feature type="transmembrane region" description="Helical" evidence="1">
    <location>
        <begin position="24"/>
        <end position="44"/>
    </location>
</feature>
<keyword evidence="1" id="KW-1133">Transmembrane helix</keyword>